<dbReference type="GO" id="GO:0005886">
    <property type="term" value="C:plasma membrane"/>
    <property type="evidence" value="ECO:0007669"/>
    <property type="project" value="UniProtKB-SubCell"/>
</dbReference>
<evidence type="ECO:0000256" key="6">
    <source>
        <dbReference type="SAM" id="Phobius"/>
    </source>
</evidence>
<dbReference type="PROSITE" id="PS50850">
    <property type="entry name" value="MFS"/>
    <property type="match status" value="1"/>
</dbReference>
<dbReference type="EMBL" id="AP021875">
    <property type="protein sequence ID" value="BBO73997.1"/>
    <property type="molecule type" value="Genomic_DNA"/>
</dbReference>
<feature type="transmembrane region" description="Helical" evidence="6">
    <location>
        <begin position="20"/>
        <end position="39"/>
    </location>
</feature>
<evidence type="ECO:0000313" key="8">
    <source>
        <dbReference type="EMBL" id="BBO73997.1"/>
    </source>
</evidence>
<accession>A0A5K7ZCL9</accession>
<name>A0A5K7ZCL9_9BACT</name>
<evidence type="ECO:0000259" key="7">
    <source>
        <dbReference type="PROSITE" id="PS50850"/>
    </source>
</evidence>
<feature type="transmembrane region" description="Helical" evidence="6">
    <location>
        <begin position="170"/>
        <end position="192"/>
    </location>
</feature>
<dbReference type="SUPFAM" id="SSF103473">
    <property type="entry name" value="MFS general substrate transporter"/>
    <property type="match status" value="1"/>
</dbReference>
<feature type="transmembrane region" description="Helical" evidence="6">
    <location>
        <begin position="258"/>
        <end position="276"/>
    </location>
</feature>
<dbReference type="InterPro" id="IPR036259">
    <property type="entry name" value="MFS_trans_sf"/>
</dbReference>
<feature type="transmembrane region" description="Helical" evidence="6">
    <location>
        <begin position="213"/>
        <end position="238"/>
    </location>
</feature>
<keyword evidence="4 6" id="KW-1133">Transmembrane helix</keyword>
<reference evidence="8 9" key="1">
    <citation type="submission" date="2019-11" db="EMBL/GenBank/DDBJ databases">
        <title>Comparative genomics of hydrocarbon-degrading Desulfosarcina strains.</title>
        <authorList>
            <person name="Watanabe M."/>
            <person name="Kojima H."/>
            <person name="Fukui M."/>
        </authorList>
    </citation>
    <scope>NUCLEOTIDE SEQUENCE [LARGE SCALE GENOMIC DNA]</scope>
    <source>
        <strain evidence="8 9">PP31</strain>
    </source>
</reference>
<feature type="transmembrane region" description="Helical" evidence="6">
    <location>
        <begin position="371"/>
        <end position="392"/>
    </location>
</feature>
<feature type="transmembrane region" description="Helical" evidence="6">
    <location>
        <begin position="115"/>
        <end position="133"/>
    </location>
</feature>
<evidence type="ECO:0000256" key="5">
    <source>
        <dbReference type="ARBA" id="ARBA00023136"/>
    </source>
</evidence>
<feature type="transmembrane region" description="Helical" evidence="6">
    <location>
        <begin position="288"/>
        <end position="307"/>
    </location>
</feature>
<dbReference type="Proteomes" id="UP000427769">
    <property type="component" value="Chromosome"/>
</dbReference>
<dbReference type="GO" id="GO:0022857">
    <property type="term" value="F:transmembrane transporter activity"/>
    <property type="evidence" value="ECO:0007669"/>
    <property type="project" value="InterPro"/>
</dbReference>
<dbReference type="InterPro" id="IPR011701">
    <property type="entry name" value="MFS"/>
</dbReference>
<evidence type="ECO:0000256" key="1">
    <source>
        <dbReference type="ARBA" id="ARBA00004651"/>
    </source>
</evidence>
<feature type="transmembrane region" description="Helical" evidence="6">
    <location>
        <begin position="345"/>
        <end position="365"/>
    </location>
</feature>
<keyword evidence="3 6" id="KW-0812">Transmembrane</keyword>
<evidence type="ECO:0000256" key="4">
    <source>
        <dbReference type="ARBA" id="ARBA00022989"/>
    </source>
</evidence>
<evidence type="ECO:0000256" key="3">
    <source>
        <dbReference type="ARBA" id="ARBA00022692"/>
    </source>
</evidence>
<dbReference type="PANTHER" id="PTHR43124:SF3">
    <property type="entry name" value="CHLORAMPHENICOL EFFLUX PUMP RV0191"/>
    <property type="match status" value="1"/>
</dbReference>
<dbReference type="PANTHER" id="PTHR43124">
    <property type="entry name" value="PURINE EFFLUX PUMP PBUE"/>
    <property type="match status" value="1"/>
</dbReference>
<dbReference type="InterPro" id="IPR050189">
    <property type="entry name" value="MFS_Efflux_Transporters"/>
</dbReference>
<keyword evidence="9" id="KW-1185">Reference proteome</keyword>
<dbReference type="Gene3D" id="1.20.1250.20">
    <property type="entry name" value="MFS general substrate transporter like domains"/>
    <property type="match status" value="2"/>
</dbReference>
<dbReference type="OrthoDB" id="5469886at2"/>
<gene>
    <name evidence="8" type="ORF">DSCW_14140</name>
</gene>
<keyword evidence="5 6" id="KW-0472">Membrane</keyword>
<dbReference type="KEGG" id="dwd:DSCW_14140"/>
<evidence type="ECO:0000313" key="9">
    <source>
        <dbReference type="Proteomes" id="UP000427769"/>
    </source>
</evidence>
<dbReference type="AlphaFoldDB" id="A0A5K7ZCL9"/>
<comment type="subcellular location">
    <subcellularLocation>
        <location evidence="1">Cell membrane</location>
        <topology evidence="1">Multi-pass membrane protein</topology>
    </subcellularLocation>
</comment>
<evidence type="ECO:0000256" key="2">
    <source>
        <dbReference type="ARBA" id="ARBA00022475"/>
    </source>
</evidence>
<feature type="transmembrane region" description="Helical" evidence="6">
    <location>
        <begin position="313"/>
        <end position="333"/>
    </location>
</feature>
<sequence length="400" mass="42457">MQSNVPKTQQPANGFKAHLFPILFLASIFFLNFLSRIILAPLLPTIEQDLGINHGEAGSLFLLISVGYFAALLASGFVSARIFHRRTIVLSAVALGVALYLTAFSRGLFGMRTSLILVGMAAGLYLPSGIASITRLVDARHWGKALSIHEVAPNLAFVAAPLLAEFMLGWISWRSVLIVLGSLTLILSVAFSKFGRGGDFPGSAPGFGACKTLFRLPAFWIMTVLFMVGISSTMGIYTMLPLFLVTEHGMDRSLANELVGLSRVLSIAMALLAGVVNDRLGSKRTLMIVLLLSGTMTILLGVVPGFWTIFLVFLQPLMAVSFFPPAFALLSTVGPPDVRNVSVSLAVPAGFMFGGGVMPLFIGFMGDRGSFAGGIVIVGGLILSGVLLATFLKPNQGDGS</sequence>
<feature type="transmembrane region" description="Helical" evidence="6">
    <location>
        <begin position="59"/>
        <end position="80"/>
    </location>
</feature>
<proteinExistence type="predicted"/>
<dbReference type="Pfam" id="PF07690">
    <property type="entry name" value="MFS_1"/>
    <property type="match status" value="1"/>
</dbReference>
<organism evidence="8 9">
    <name type="scientific">Desulfosarcina widdelii</name>
    <dbReference type="NCBI Taxonomy" id="947919"/>
    <lineage>
        <taxon>Bacteria</taxon>
        <taxon>Pseudomonadati</taxon>
        <taxon>Thermodesulfobacteriota</taxon>
        <taxon>Desulfobacteria</taxon>
        <taxon>Desulfobacterales</taxon>
        <taxon>Desulfosarcinaceae</taxon>
        <taxon>Desulfosarcina</taxon>
    </lineage>
</organism>
<feature type="domain" description="Major facilitator superfamily (MFS) profile" evidence="7">
    <location>
        <begin position="21"/>
        <end position="397"/>
    </location>
</feature>
<dbReference type="InterPro" id="IPR020846">
    <property type="entry name" value="MFS_dom"/>
</dbReference>
<feature type="transmembrane region" description="Helical" evidence="6">
    <location>
        <begin position="87"/>
        <end position="109"/>
    </location>
</feature>
<keyword evidence="2" id="KW-1003">Cell membrane</keyword>
<protein>
    <submittedName>
        <fullName evidence="8">MFS transporter</fullName>
    </submittedName>
</protein>